<dbReference type="AlphaFoldDB" id="H8H0T7"/>
<accession>H8H0T7</accession>
<sequence length="316" mass="34297">MTSASGTAPRLALCADLSRAANEDPIATAPHWQELTVLELDVPVWARLRDVANWTSQQSGLFGRLRDKVEASGAGFGLLMSAPPTRGAPLAVRHYVRAGGGYARRDYVTDLPQDAWADGLIDTLLEPERLTAWTPREVPAQGADLHVCTHGTVDAACGRYGVPVYQALVGAGERGWRTGHFGGHRLAATAVELPSGLLWAHLTPELVLKIARREGHPADYARHLRGYSGLPALAQVVDRELLVRRGWSWLDADRQAEVRGEAVHLTYRLPGGGGGEVWATVKPAPSLHLPGSSHDAGLSEVRQYRLGEWHERAVRP</sequence>
<proteinExistence type="predicted"/>
<dbReference type="EMBL" id="CP002192">
    <property type="protein sequence ID" value="AFD26956.1"/>
    <property type="molecule type" value="Genomic_DNA"/>
</dbReference>
<dbReference type="KEGG" id="dgo:DGo_PA0070"/>
<name>H8H0T7_DEIGI</name>
<gene>
    <name evidence="1" type="ordered locus">DGo_PA0070</name>
</gene>
<protein>
    <submittedName>
        <fullName evidence="1">Sucraseferredoxin-like protein</fullName>
    </submittedName>
</protein>
<dbReference type="RefSeq" id="WP_014695474.1">
    <property type="nucleotide sequence ID" value="NC_017805.1"/>
</dbReference>
<dbReference type="Proteomes" id="UP000007575">
    <property type="component" value="Plasmid P1"/>
</dbReference>
<dbReference type="OrthoDB" id="3399139at2"/>
<dbReference type="PATRIC" id="fig|745776.4.peg.3108"/>
<keyword evidence="2" id="KW-1185">Reference proteome</keyword>
<keyword evidence="1" id="KW-0614">Plasmid</keyword>
<dbReference type="Pfam" id="PF06999">
    <property type="entry name" value="Suc_Fer-like"/>
    <property type="match status" value="1"/>
</dbReference>
<evidence type="ECO:0000313" key="2">
    <source>
        <dbReference type="Proteomes" id="UP000007575"/>
    </source>
</evidence>
<evidence type="ECO:0000313" key="1">
    <source>
        <dbReference type="EMBL" id="AFD26956.1"/>
    </source>
</evidence>
<reference evidence="1 2" key="1">
    <citation type="journal article" date="2012" name="PLoS ONE">
        <title>Genome sequence and transcriptome analysis of the radioresistant bacterium Deinococcus gobiensis: insights into the extreme environmental adaptations.</title>
        <authorList>
            <person name="Yuan M."/>
            <person name="Chen M."/>
            <person name="Zhang W."/>
            <person name="Lu W."/>
            <person name="Wang J."/>
            <person name="Yang M."/>
            <person name="Zhao P."/>
            <person name="Tang R."/>
            <person name="Li X."/>
            <person name="Hao Y."/>
            <person name="Zhou Z."/>
            <person name="Zhan Y."/>
            <person name="Yu H."/>
            <person name="Teng C."/>
            <person name="Yan Y."/>
            <person name="Ping S."/>
            <person name="Wang Y."/>
            <person name="Lin M."/>
        </authorList>
    </citation>
    <scope>NUCLEOTIDE SEQUENCE [LARGE SCALE GENOMIC DNA]</scope>
    <source>
        <strain evidence="2">DSM 21396 / JCM 16679 / CGMCC 1.7299 / I-0</strain>
        <plasmid evidence="1">P1</plasmid>
    </source>
</reference>
<dbReference type="HOGENOM" id="CLU_050357_0_0_0"/>
<geneLocation type="plasmid" evidence="1 2">
    <name>P1</name>
</geneLocation>
<organism evidence="1 2">
    <name type="scientific">Deinococcus gobiensis (strain DSM 21396 / JCM 16679 / CGMCC 1.7299 / I-0)</name>
    <dbReference type="NCBI Taxonomy" id="745776"/>
    <lineage>
        <taxon>Bacteria</taxon>
        <taxon>Thermotogati</taxon>
        <taxon>Deinococcota</taxon>
        <taxon>Deinococci</taxon>
        <taxon>Deinococcales</taxon>
        <taxon>Deinococcaceae</taxon>
        <taxon>Deinococcus</taxon>
    </lineage>
</organism>
<dbReference type="InterPro" id="IPR009737">
    <property type="entry name" value="Aim32/Apd1-like"/>
</dbReference>